<dbReference type="Gene3D" id="1.20.1740.10">
    <property type="entry name" value="Amino acid/polyamine transporter I"/>
    <property type="match status" value="1"/>
</dbReference>
<dbReference type="GO" id="GO:0005283">
    <property type="term" value="F:amino acid:sodium symporter activity"/>
    <property type="evidence" value="ECO:0007669"/>
    <property type="project" value="InterPro"/>
</dbReference>
<name>A0AAE3EB06_9FIRM</name>
<dbReference type="Proteomes" id="UP001198182">
    <property type="component" value="Unassembled WGS sequence"/>
</dbReference>
<keyword evidence="10" id="KW-1185">Reference proteome</keyword>
<feature type="transmembrane region" description="Helical" evidence="8">
    <location>
        <begin position="405"/>
        <end position="424"/>
    </location>
</feature>
<accession>A0AAE3EB06</accession>
<dbReference type="GO" id="GO:0005886">
    <property type="term" value="C:plasma membrane"/>
    <property type="evidence" value="ECO:0007669"/>
    <property type="project" value="UniProtKB-SubCell"/>
</dbReference>
<evidence type="ECO:0000256" key="7">
    <source>
        <dbReference type="ARBA" id="ARBA00023136"/>
    </source>
</evidence>
<evidence type="ECO:0000256" key="1">
    <source>
        <dbReference type="ARBA" id="ARBA00004651"/>
    </source>
</evidence>
<dbReference type="InterPro" id="IPR001463">
    <property type="entry name" value="Na/Ala_symport"/>
</dbReference>
<dbReference type="AlphaFoldDB" id="A0AAE3EB06"/>
<evidence type="ECO:0000256" key="5">
    <source>
        <dbReference type="ARBA" id="ARBA00022692"/>
    </source>
</evidence>
<keyword evidence="3 8" id="KW-0813">Transport</keyword>
<feature type="transmembrane region" description="Helical" evidence="8">
    <location>
        <begin position="146"/>
        <end position="166"/>
    </location>
</feature>
<evidence type="ECO:0000256" key="4">
    <source>
        <dbReference type="ARBA" id="ARBA00022475"/>
    </source>
</evidence>
<dbReference type="PANTHER" id="PTHR30330:SF1">
    <property type="entry name" value="AMINO-ACID CARRIER PROTEIN ALST"/>
    <property type="match status" value="1"/>
</dbReference>
<keyword evidence="4 8" id="KW-1003">Cell membrane</keyword>
<dbReference type="EMBL" id="JAJEQR010000028">
    <property type="protein sequence ID" value="MCC2231403.1"/>
    <property type="molecule type" value="Genomic_DNA"/>
</dbReference>
<protein>
    <submittedName>
        <fullName evidence="9">Alanine:cation symporter family protein</fullName>
    </submittedName>
</protein>
<keyword evidence="8" id="KW-0769">Symport</keyword>
<sequence>MGFANAINSAADFLNGYIWGIGMLFLIVGTGLVFTVGLGFFQFVHFGDMWKRIFDKQDSDSGISSFASFCTTMAMRIGTGNIAGVAVALYAGGPGAMFWMIIAGMTNSAVCFVECTLASLYKNRIDGEYRGGGPYCAARGLGWKKYAAFMAVIFMIGTSCFMPAAATYTICDGFRNAIGVPMWVVALLVALLLALIVIGGIKRISAIASMVVPFMTIVYMIITLIILIAHIGEIPAVLGNVISSAFGKNAVFGGGIGIAIQQGVKRGTFSSAAGMGEASPTAAAAETSHPVKQGMANAAGVWLDTVVVCTCSGLMMLLTDCFNTAGGYVGSGHAELATMAAAGEGGGVKFVQLAVSTVVGNFAPILIAIMLLLFSFTCLISYYYEAESAAIYLFEGSGKERTRKIVTRIMQFGMPVLVFIWGIIESGTAWNLSDLALGTCTWINVFMLWFLFPKARAMYKDYERQMKAGIEPYYNPDVLSWDGVDKAMWKEINAKQIAAENKSSK</sequence>
<feature type="transmembrane region" description="Helical" evidence="8">
    <location>
        <begin position="178"/>
        <end position="198"/>
    </location>
</feature>
<comment type="similarity">
    <text evidence="2 8">Belongs to the alanine or glycine:cation symporter (AGCS) (TC 2.A.25) family.</text>
</comment>
<reference evidence="9" key="1">
    <citation type="submission" date="2021-10" db="EMBL/GenBank/DDBJ databases">
        <title>Anaerobic single-cell dispensing facilitates the cultivation of human gut bacteria.</title>
        <authorList>
            <person name="Afrizal A."/>
        </authorList>
    </citation>
    <scope>NUCLEOTIDE SEQUENCE</scope>
    <source>
        <strain evidence="9">CLA-AA-H215</strain>
    </source>
</reference>
<evidence type="ECO:0000256" key="3">
    <source>
        <dbReference type="ARBA" id="ARBA00022448"/>
    </source>
</evidence>
<feature type="transmembrane region" description="Helical" evidence="8">
    <location>
        <begin position="430"/>
        <end position="452"/>
    </location>
</feature>
<evidence type="ECO:0000256" key="6">
    <source>
        <dbReference type="ARBA" id="ARBA00022989"/>
    </source>
</evidence>
<proteinExistence type="inferred from homology"/>
<dbReference type="RefSeq" id="WP_308453922.1">
    <property type="nucleotide sequence ID" value="NZ_JAJEQR010000028.1"/>
</dbReference>
<comment type="caution">
    <text evidence="9">The sequence shown here is derived from an EMBL/GenBank/DDBJ whole genome shotgun (WGS) entry which is preliminary data.</text>
</comment>
<evidence type="ECO:0000313" key="10">
    <source>
        <dbReference type="Proteomes" id="UP001198182"/>
    </source>
</evidence>
<evidence type="ECO:0000313" key="9">
    <source>
        <dbReference type="EMBL" id="MCC2231403.1"/>
    </source>
</evidence>
<evidence type="ECO:0000256" key="8">
    <source>
        <dbReference type="RuleBase" id="RU363064"/>
    </source>
</evidence>
<comment type="caution">
    <text evidence="8">Lacks conserved residue(s) required for the propagation of feature annotation.</text>
</comment>
<evidence type="ECO:0000256" key="2">
    <source>
        <dbReference type="ARBA" id="ARBA00009261"/>
    </source>
</evidence>
<comment type="subcellular location">
    <subcellularLocation>
        <location evidence="1 8">Cell membrane</location>
        <topology evidence="1 8">Multi-pass membrane protein</topology>
    </subcellularLocation>
</comment>
<dbReference type="PANTHER" id="PTHR30330">
    <property type="entry name" value="AGSS FAMILY TRANSPORTER, SODIUM-ALANINE"/>
    <property type="match status" value="1"/>
</dbReference>
<dbReference type="NCBIfam" id="TIGR00835">
    <property type="entry name" value="agcS"/>
    <property type="match status" value="1"/>
</dbReference>
<keyword evidence="5 8" id="KW-0812">Transmembrane</keyword>
<gene>
    <name evidence="9" type="ORF">LKD81_10405</name>
</gene>
<feature type="transmembrane region" description="Helical" evidence="8">
    <location>
        <begin position="362"/>
        <end position="384"/>
    </location>
</feature>
<organism evidence="9 10">
    <name type="scientific">Hominifimenecus microfluidus</name>
    <dbReference type="NCBI Taxonomy" id="2885348"/>
    <lineage>
        <taxon>Bacteria</taxon>
        <taxon>Bacillati</taxon>
        <taxon>Bacillota</taxon>
        <taxon>Clostridia</taxon>
        <taxon>Lachnospirales</taxon>
        <taxon>Lachnospiraceae</taxon>
        <taxon>Hominifimenecus</taxon>
    </lineage>
</organism>
<feature type="transmembrane region" description="Helical" evidence="8">
    <location>
        <begin position="17"/>
        <end position="44"/>
    </location>
</feature>
<keyword evidence="6 8" id="KW-1133">Transmembrane helix</keyword>
<dbReference type="Pfam" id="PF01235">
    <property type="entry name" value="Na_Ala_symp"/>
    <property type="match status" value="1"/>
</dbReference>
<dbReference type="PRINTS" id="PR00175">
    <property type="entry name" value="NAALASMPORT"/>
</dbReference>
<keyword evidence="7 8" id="KW-0472">Membrane</keyword>
<feature type="transmembrane region" description="Helical" evidence="8">
    <location>
        <begin position="210"/>
        <end position="231"/>
    </location>
</feature>